<sequence length="407" mass="43106">MPMPSTVLRRHPLFFIALMILVALNLRPALSSMAPLLMRIQQDLGLSASAIGALTTLPVVCLGAFAPVALRLSRRLGAERALSLGLLLLTIALVLRANSYTPLLYLGTLLAGAAIGIAGTLLPGLVKRELPQGADVVTGVYTMALCLGGALGAGLTVPLADLLGDWRFGLGSWAVLALIALLAWRSSMPHPPRSTPDDVPTQGARPQLMRSLLAWQVTGYMGCQSSLAYIIFGWLPVLLQYRGLGESEAGWLLATSITCQLATALGAPWLARLGRDQRPTILALMTLTASGIVLLLAAPLAWRWLGAVLLGLGQGGSFSMALTLIVLRSNTHALASQLSSMAQGFGYLLAATGPLLVGILLEYSQNMTLLVAVLLTYVTLAATFALLAGRRRRLDIDDQGRLVTVRH</sequence>
<feature type="transmembrane region" description="Helical" evidence="4">
    <location>
        <begin position="81"/>
        <end position="97"/>
    </location>
</feature>
<organism evidence="6 7">
    <name type="scientific">Modicisalibacter ilicicola DSM 19980</name>
    <dbReference type="NCBI Taxonomy" id="1121942"/>
    <lineage>
        <taxon>Bacteria</taxon>
        <taxon>Pseudomonadati</taxon>
        <taxon>Pseudomonadota</taxon>
        <taxon>Gammaproteobacteria</taxon>
        <taxon>Oceanospirillales</taxon>
        <taxon>Halomonadaceae</taxon>
        <taxon>Modicisalibacter</taxon>
    </lineage>
</organism>
<feature type="transmembrane region" description="Helical" evidence="4">
    <location>
        <begin position="166"/>
        <end position="184"/>
    </location>
</feature>
<dbReference type="STRING" id="1121942.SAMN02745148_02990"/>
<dbReference type="PANTHER" id="PTHR23523:SF2">
    <property type="entry name" value="2-NITROIMIDAZOLE TRANSPORTER"/>
    <property type="match status" value="1"/>
</dbReference>
<keyword evidence="3 4" id="KW-0472">Membrane</keyword>
<dbReference type="Gene3D" id="1.20.1250.20">
    <property type="entry name" value="MFS general substrate transporter like domains"/>
    <property type="match status" value="1"/>
</dbReference>
<dbReference type="InterPro" id="IPR052524">
    <property type="entry name" value="MFS_Cyanate_Porter"/>
</dbReference>
<dbReference type="InterPro" id="IPR011701">
    <property type="entry name" value="MFS"/>
</dbReference>
<evidence type="ECO:0000256" key="4">
    <source>
        <dbReference type="SAM" id="Phobius"/>
    </source>
</evidence>
<evidence type="ECO:0000259" key="5">
    <source>
        <dbReference type="PROSITE" id="PS50850"/>
    </source>
</evidence>
<dbReference type="AlphaFoldDB" id="A0A1M5CPE7"/>
<feature type="transmembrane region" description="Helical" evidence="4">
    <location>
        <begin position="339"/>
        <end position="361"/>
    </location>
</feature>
<evidence type="ECO:0000313" key="6">
    <source>
        <dbReference type="EMBL" id="SHF56282.1"/>
    </source>
</evidence>
<keyword evidence="7" id="KW-1185">Reference proteome</keyword>
<dbReference type="Pfam" id="PF07690">
    <property type="entry name" value="MFS_1"/>
    <property type="match status" value="1"/>
</dbReference>
<dbReference type="InterPro" id="IPR020846">
    <property type="entry name" value="MFS_dom"/>
</dbReference>
<feature type="domain" description="Major facilitator superfamily (MFS) profile" evidence="5">
    <location>
        <begin position="13"/>
        <end position="391"/>
    </location>
</feature>
<evidence type="ECO:0000313" key="7">
    <source>
        <dbReference type="Proteomes" id="UP000184346"/>
    </source>
</evidence>
<reference evidence="6 7" key="1">
    <citation type="submission" date="2016-11" db="EMBL/GenBank/DDBJ databases">
        <authorList>
            <person name="Jaros S."/>
            <person name="Januszkiewicz K."/>
            <person name="Wedrychowicz H."/>
        </authorList>
    </citation>
    <scope>NUCLEOTIDE SEQUENCE [LARGE SCALE GENOMIC DNA]</scope>
    <source>
        <strain evidence="6 7">DSM 19980</strain>
    </source>
</reference>
<accession>A0A1M5CPE7</accession>
<dbReference type="CDD" id="cd17339">
    <property type="entry name" value="MFS_NIMT_CynX_like"/>
    <property type="match status" value="1"/>
</dbReference>
<gene>
    <name evidence="6" type="ORF">SAMN02745148_02990</name>
</gene>
<feature type="transmembrane region" description="Helical" evidence="4">
    <location>
        <begin position="212"/>
        <end position="237"/>
    </location>
</feature>
<feature type="transmembrane region" description="Helical" evidence="4">
    <location>
        <begin position="47"/>
        <end position="69"/>
    </location>
</feature>
<feature type="transmembrane region" description="Helical" evidence="4">
    <location>
        <begin position="249"/>
        <end position="270"/>
    </location>
</feature>
<proteinExistence type="predicted"/>
<name>A0A1M5CPE7_9GAMM</name>
<dbReference type="InterPro" id="IPR036259">
    <property type="entry name" value="MFS_trans_sf"/>
</dbReference>
<feature type="transmembrane region" description="Helical" evidence="4">
    <location>
        <begin position="308"/>
        <end position="327"/>
    </location>
</feature>
<feature type="transmembrane region" description="Helical" evidence="4">
    <location>
        <begin position="138"/>
        <end position="160"/>
    </location>
</feature>
<protein>
    <submittedName>
        <fullName evidence="6">MFS transporter, CP family, cyanate transporter</fullName>
    </submittedName>
</protein>
<dbReference type="Proteomes" id="UP000184346">
    <property type="component" value="Unassembled WGS sequence"/>
</dbReference>
<evidence type="ECO:0000256" key="2">
    <source>
        <dbReference type="ARBA" id="ARBA00022989"/>
    </source>
</evidence>
<dbReference type="PROSITE" id="PS50850">
    <property type="entry name" value="MFS"/>
    <property type="match status" value="1"/>
</dbReference>
<dbReference type="EMBL" id="FQUJ01000014">
    <property type="protein sequence ID" value="SHF56282.1"/>
    <property type="molecule type" value="Genomic_DNA"/>
</dbReference>
<dbReference type="GO" id="GO:0022857">
    <property type="term" value="F:transmembrane transporter activity"/>
    <property type="evidence" value="ECO:0007669"/>
    <property type="project" value="InterPro"/>
</dbReference>
<evidence type="ECO:0000256" key="3">
    <source>
        <dbReference type="ARBA" id="ARBA00023136"/>
    </source>
</evidence>
<feature type="transmembrane region" description="Helical" evidence="4">
    <location>
        <begin position="367"/>
        <end position="388"/>
    </location>
</feature>
<feature type="transmembrane region" description="Helical" evidence="4">
    <location>
        <begin position="103"/>
        <end position="126"/>
    </location>
</feature>
<keyword evidence="2 4" id="KW-1133">Transmembrane helix</keyword>
<dbReference type="PANTHER" id="PTHR23523">
    <property type="match status" value="1"/>
</dbReference>
<keyword evidence="1 4" id="KW-0812">Transmembrane</keyword>
<evidence type="ECO:0000256" key="1">
    <source>
        <dbReference type="ARBA" id="ARBA00022692"/>
    </source>
</evidence>
<feature type="transmembrane region" description="Helical" evidence="4">
    <location>
        <begin position="282"/>
        <end position="302"/>
    </location>
</feature>
<dbReference type="SUPFAM" id="SSF103473">
    <property type="entry name" value="MFS general substrate transporter"/>
    <property type="match status" value="1"/>
</dbReference>